<feature type="transmembrane region" description="Helical" evidence="11">
    <location>
        <begin position="302"/>
        <end position="320"/>
    </location>
</feature>
<feature type="transmembrane region" description="Helical" evidence="11">
    <location>
        <begin position="184"/>
        <end position="208"/>
    </location>
</feature>
<evidence type="ECO:0000256" key="5">
    <source>
        <dbReference type="ARBA" id="ARBA00023040"/>
    </source>
</evidence>
<gene>
    <name evidence="13" type="primary">jg25072</name>
    <name evidence="13" type="ORF">PAEG_LOCUS25551</name>
</gene>
<keyword evidence="3 9" id="KW-0812">Transmembrane</keyword>
<feature type="domain" description="G-protein coupled receptors family 1 profile" evidence="12">
    <location>
        <begin position="83"/>
        <end position="359"/>
    </location>
</feature>
<dbReference type="InterPro" id="IPR000276">
    <property type="entry name" value="GPCR_Rhodpsn"/>
</dbReference>
<keyword evidence="5 9" id="KW-0297">G-protein coupled receptor</keyword>
<evidence type="ECO:0000313" key="14">
    <source>
        <dbReference type="Proteomes" id="UP000838756"/>
    </source>
</evidence>
<evidence type="ECO:0000256" key="10">
    <source>
        <dbReference type="SAM" id="MobiDB-lite"/>
    </source>
</evidence>
<feature type="region of interest" description="Disordered" evidence="10">
    <location>
        <begin position="388"/>
        <end position="443"/>
    </location>
</feature>
<dbReference type="PRINTS" id="PR00237">
    <property type="entry name" value="GPCRRHODOPSN"/>
</dbReference>
<proteinExistence type="inferred from homology"/>
<organism evidence="13 14">
    <name type="scientific">Pararge aegeria aegeria</name>
    <dbReference type="NCBI Taxonomy" id="348720"/>
    <lineage>
        <taxon>Eukaryota</taxon>
        <taxon>Metazoa</taxon>
        <taxon>Ecdysozoa</taxon>
        <taxon>Arthropoda</taxon>
        <taxon>Hexapoda</taxon>
        <taxon>Insecta</taxon>
        <taxon>Pterygota</taxon>
        <taxon>Neoptera</taxon>
        <taxon>Endopterygota</taxon>
        <taxon>Lepidoptera</taxon>
        <taxon>Glossata</taxon>
        <taxon>Ditrysia</taxon>
        <taxon>Papilionoidea</taxon>
        <taxon>Nymphalidae</taxon>
        <taxon>Satyrinae</taxon>
        <taxon>Satyrini</taxon>
        <taxon>Parargina</taxon>
        <taxon>Pararge</taxon>
    </lineage>
</organism>
<keyword evidence="4 11" id="KW-1133">Transmembrane helix</keyword>
<evidence type="ECO:0000259" key="12">
    <source>
        <dbReference type="PROSITE" id="PS50262"/>
    </source>
</evidence>
<dbReference type="SUPFAM" id="SSF81321">
    <property type="entry name" value="Family A G protein-coupled receptor-like"/>
    <property type="match status" value="1"/>
</dbReference>
<dbReference type="PROSITE" id="PS50262">
    <property type="entry name" value="G_PROTEIN_RECEP_F1_2"/>
    <property type="match status" value="1"/>
</dbReference>
<evidence type="ECO:0000256" key="4">
    <source>
        <dbReference type="ARBA" id="ARBA00022989"/>
    </source>
</evidence>
<dbReference type="Pfam" id="PF00001">
    <property type="entry name" value="7tm_1"/>
    <property type="match status" value="1"/>
</dbReference>
<comment type="similarity">
    <text evidence="2 9">Belongs to the G-protein coupled receptor 1 family.</text>
</comment>
<accession>A0A8S4SJU2</accession>
<feature type="compositionally biased region" description="Low complexity" evidence="10">
    <location>
        <begin position="396"/>
        <end position="412"/>
    </location>
</feature>
<evidence type="ECO:0000256" key="11">
    <source>
        <dbReference type="SAM" id="Phobius"/>
    </source>
</evidence>
<evidence type="ECO:0000256" key="1">
    <source>
        <dbReference type="ARBA" id="ARBA00004141"/>
    </source>
</evidence>
<feature type="transmembrane region" description="Helical" evidence="11">
    <location>
        <begin position="340"/>
        <end position="362"/>
    </location>
</feature>
<dbReference type="AlphaFoldDB" id="A0A8S4SJU2"/>
<dbReference type="EMBL" id="CAKXAJ010026333">
    <property type="protein sequence ID" value="CAH2266954.1"/>
    <property type="molecule type" value="Genomic_DNA"/>
</dbReference>
<feature type="transmembrane region" description="Helical" evidence="11">
    <location>
        <begin position="145"/>
        <end position="163"/>
    </location>
</feature>
<feature type="transmembrane region" description="Helical" evidence="11">
    <location>
        <begin position="245"/>
        <end position="268"/>
    </location>
</feature>
<keyword evidence="7 9" id="KW-0675">Receptor</keyword>
<feature type="transmembrane region" description="Helical" evidence="11">
    <location>
        <begin position="104"/>
        <end position="125"/>
    </location>
</feature>
<dbReference type="PANTHER" id="PTHR45695">
    <property type="entry name" value="LEUCOKININ RECEPTOR-RELATED"/>
    <property type="match status" value="1"/>
</dbReference>
<reference evidence="13" key="1">
    <citation type="submission" date="2022-03" db="EMBL/GenBank/DDBJ databases">
        <authorList>
            <person name="Lindestad O."/>
        </authorList>
    </citation>
    <scope>NUCLEOTIDE SEQUENCE</scope>
</reference>
<dbReference type="GO" id="GO:0004930">
    <property type="term" value="F:G protein-coupled receptor activity"/>
    <property type="evidence" value="ECO:0007669"/>
    <property type="project" value="UniProtKB-KW"/>
</dbReference>
<name>A0A8S4SJU2_9NEOP</name>
<comment type="subcellular location">
    <subcellularLocation>
        <location evidence="1">Membrane</location>
        <topology evidence="1">Multi-pass membrane protein</topology>
    </subcellularLocation>
</comment>
<dbReference type="PANTHER" id="PTHR45695:SF15">
    <property type="entry name" value="OPSIN RH2"/>
    <property type="match status" value="1"/>
</dbReference>
<evidence type="ECO:0000256" key="7">
    <source>
        <dbReference type="ARBA" id="ARBA00023170"/>
    </source>
</evidence>
<dbReference type="GO" id="GO:0005886">
    <property type="term" value="C:plasma membrane"/>
    <property type="evidence" value="ECO:0007669"/>
    <property type="project" value="TreeGrafter"/>
</dbReference>
<evidence type="ECO:0000256" key="9">
    <source>
        <dbReference type="RuleBase" id="RU000688"/>
    </source>
</evidence>
<evidence type="ECO:0000256" key="2">
    <source>
        <dbReference type="ARBA" id="ARBA00010663"/>
    </source>
</evidence>
<protein>
    <submittedName>
        <fullName evidence="13">Jg25072 protein</fullName>
    </submittedName>
</protein>
<evidence type="ECO:0000256" key="8">
    <source>
        <dbReference type="ARBA" id="ARBA00023224"/>
    </source>
</evidence>
<evidence type="ECO:0000256" key="3">
    <source>
        <dbReference type="ARBA" id="ARBA00022692"/>
    </source>
</evidence>
<comment type="caution">
    <text evidence="13">The sequence shown here is derived from an EMBL/GenBank/DDBJ whole genome shotgun (WGS) entry which is preliminary data.</text>
</comment>
<feature type="compositionally biased region" description="Polar residues" evidence="10">
    <location>
        <begin position="413"/>
        <end position="427"/>
    </location>
</feature>
<dbReference type="Proteomes" id="UP000838756">
    <property type="component" value="Unassembled WGS sequence"/>
</dbReference>
<keyword evidence="8 9" id="KW-0807">Transducer</keyword>
<keyword evidence="14" id="KW-1185">Reference proteome</keyword>
<evidence type="ECO:0000256" key="6">
    <source>
        <dbReference type="ARBA" id="ARBA00023136"/>
    </source>
</evidence>
<keyword evidence="6 11" id="KW-0472">Membrane</keyword>
<sequence length="443" mass="49888">MTLRLRARKSCTKATIVNSSSLLDGALESLTVKENIEGKPSCLRVLHKVFKRCVESTKLHRASVVDHSPNHFSLWEETRAVRGLYLTTTSIFVNRFGCVSVTNIFLVNLSVADLLVTLFCMPVQIAKSVTLLWYFGEVMCKTVNFLQGVAVASSVFTITAMSVDRYLAITQSLRQPWMPSRRGACSLLVALWLVSFAIFAPLLAVAAVEKEVVPSLIRTRNGSVYVENTIEFCTEIWPDTIRKELFGTFSFILVYAVPGCIVVVSYSLMGRRLCSVLPPFDQAEGSANSQQRLRLVRERKRVAWILLLLAVLFALCWLPYNILQLLLDVNAVREDSVALVLPYTLLLGHTNSAINPIVYCLMTRNFRRSLRKLLCHDPGNIHSSTHFHMQGLRQKSNTSSTRTTVTFRSNSNQRQASNVQHGRANRNSLRDSNWKDRGKAQFI</sequence>
<dbReference type="PROSITE" id="PS00237">
    <property type="entry name" value="G_PROTEIN_RECEP_F1_1"/>
    <property type="match status" value="1"/>
</dbReference>
<dbReference type="InterPro" id="IPR017452">
    <property type="entry name" value="GPCR_Rhodpsn_7TM"/>
</dbReference>
<dbReference type="OrthoDB" id="5953793at2759"/>
<evidence type="ECO:0000313" key="13">
    <source>
        <dbReference type="EMBL" id="CAH2266954.1"/>
    </source>
</evidence>
<dbReference type="CDD" id="cd14993">
    <property type="entry name" value="7tmA_CCKR-like"/>
    <property type="match status" value="1"/>
</dbReference>
<dbReference type="Gene3D" id="1.20.1070.10">
    <property type="entry name" value="Rhodopsin 7-helix transmembrane proteins"/>
    <property type="match status" value="1"/>
</dbReference>
<feature type="compositionally biased region" description="Basic and acidic residues" evidence="10">
    <location>
        <begin position="428"/>
        <end position="443"/>
    </location>
</feature>